<dbReference type="InterPro" id="IPR032466">
    <property type="entry name" value="Metal_Hydrolase"/>
</dbReference>
<keyword evidence="4" id="KW-1185">Reference proteome</keyword>
<dbReference type="RefSeq" id="WP_311822761.1">
    <property type="nucleotide sequence ID" value="NZ_JARPYF010000006.1"/>
</dbReference>
<name>A0ABU3F0C3_9ENTE</name>
<comment type="similarity">
    <text evidence="1">Belongs to the metallo-dependent hydrolases superfamily.</text>
</comment>
<dbReference type="PANTHER" id="PTHR43569:SF2">
    <property type="entry name" value="AMIDOHYDROLASE-RELATED DOMAIN-CONTAINING PROTEIN"/>
    <property type="match status" value="1"/>
</dbReference>
<evidence type="ECO:0000313" key="3">
    <source>
        <dbReference type="EMBL" id="MDT2600567.1"/>
    </source>
</evidence>
<evidence type="ECO:0000313" key="4">
    <source>
        <dbReference type="Proteomes" id="UP001252875"/>
    </source>
</evidence>
<evidence type="ECO:0000256" key="1">
    <source>
        <dbReference type="ARBA" id="ARBA00038310"/>
    </source>
</evidence>
<protein>
    <submittedName>
        <fullName evidence="3">Amidohydrolase family protein</fullName>
    </submittedName>
</protein>
<reference evidence="3 4" key="1">
    <citation type="submission" date="2023-03" db="EMBL/GenBank/DDBJ databases">
        <authorList>
            <person name="Shen W."/>
            <person name="Cai J."/>
        </authorList>
    </citation>
    <scope>NUCLEOTIDE SEQUENCE [LARGE SCALE GENOMIC DNA]</scope>
    <source>
        <strain evidence="3 4">D6-4</strain>
    </source>
</reference>
<dbReference type="InterPro" id="IPR006680">
    <property type="entry name" value="Amidohydro-rel"/>
</dbReference>
<gene>
    <name evidence="3" type="ORF">P7D85_12335</name>
</gene>
<organism evidence="3 4">
    <name type="scientific">Enterococcus hulanensis</name>
    <dbReference type="NCBI Taxonomy" id="2559929"/>
    <lineage>
        <taxon>Bacteria</taxon>
        <taxon>Bacillati</taxon>
        <taxon>Bacillota</taxon>
        <taxon>Bacilli</taxon>
        <taxon>Lactobacillales</taxon>
        <taxon>Enterococcaceae</taxon>
        <taxon>Enterococcus</taxon>
    </lineage>
</organism>
<comment type="caution">
    <text evidence="3">The sequence shown here is derived from an EMBL/GenBank/DDBJ whole genome shotgun (WGS) entry which is preliminary data.</text>
</comment>
<dbReference type="PANTHER" id="PTHR43569">
    <property type="entry name" value="AMIDOHYDROLASE"/>
    <property type="match status" value="1"/>
</dbReference>
<dbReference type="InterPro" id="IPR052350">
    <property type="entry name" value="Metallo-dep_Lactonases"/>
</dbReference>
<dbReference type="EMBL" id="JARPYI010000006">
    <property type="protein sequence ID" value="MDT2600567.1"/>
    <property type="molecule type" value="Genomic_DNA"/>
</dbReference>
<dbReference type="Gene3D" id="3.20.20.140">
    <property type="entry name" value="Metal-dependent hydrolases"/>
    <property type="match status" value="1"/>
</dbReference>
<feature type="domain" description="Amidohydrolase-related" evidence="2">
    <location>
        <begin position="4"/>
        <end position="287"/>
    </location>
</feature>
<accession>A0ABU3F0C3</accession>
<evidence type="ECO:0000259" key="2">
    <source>
        <dbReference type="Pfam" id="PF04909"/>
    </source>
</evidence>
<proteinExistence type="inferred from homology"/>
<dbReference type="Pfam" id="PF04909">
    <property type="entry name" value="Amidohydro_2"/>
    <property type="match status" value="1"/>
</dbReference>
<dbReference type="SUPFAM" id="SSF51556">
    <property type="entry name" value="Metallo-dependent hydrolases"/>
    <property type="match status" value="1"/>
</dbReference>
<sequence>MKIIDTHLHLWDLSKCRLPWLSEEFAILKRNFDLTDYLAEIDSKEFEIEQAVYIEVDAAPEDTKKENKWVHTLLSEPNIVTGSILKMDLLAADIDDQLQAYSKEGAKGVRHVLHTSDSAPGTCLHPMFQANMHKLGGNNLLFEACMRTNELADLVVLAKECPGTTLVLNHCGNIDCNLLADNEVTVEEEALVKQWRKQMSELGRLENVVCKLSGLNVENPASLDQLVDILLDNFSHDKIVFGGNYPVCLLNQGLSEWLQLVKSSLDRKNVTLQQKIFYENAKKIYQLE</sequence>
<dbReference type="Proteomes" id="UP001252875">
    <property type="component" value="Unassembled WGS sequence"/>
</dbReference>